<evidence type="ECO:0000256" key="4">
    <source>
        <dbReference type="PROSITE-ProRule" id="PRU01024"/>
    </source>
</evidence>
<feature type="active site" description="Nucleophile" evidence="4">
    <location>
        <position position="344"/>
    </location>
</feature>
<dbReference type="PANTHER" id="PTHR11061:SF30">
    <property type="entry name" value="TRNA (URACIL(54)-C(5))-METHYLTRANSFERASE"/>
    <property type="match status" value="1"/>
</dbReference>
<proteinExistence type="inferred from homology"/>
<dbReference type="PROSITE" id="PS51687">
    <property type="entry name" value="SAM_MT_RNA_M5U"/>
    <property type="match status" value="1"/>
</dbReference>
<dbReference type="Gene3D" id="3.40.50.150">
    <property type="entry name" value="Vaccinia Virus protein VP39"/>
    <property type="match status" value="1"/>
</dbReference>
<dbReference type="Proteomes" id="UP000295818">
    <property type="component" value="Unassembled WGS sequence"/>
</dbReference>
<keyword evidence="1 4" id="KW-0489">Methyltransferase</keyword>
<accession>A0ABY2B886</accession>
<dbReference type="SUPFAM" id="SSF50249">
    <property type="entry name" value="Nucleic acid-binding proteins"/>
    <property type="match status" value="1"/>
</dbReference>
<gene>
    <name evidence="6" type="ORF">EV644_13030</name>
</gene>
<dbReference type="RefSeq" id="WP_132196109.1">
    <property type="nucleotide sequence ID" value="NZ_SLWM01000030.1"/>
</dbReference>
<dbReference type="EMBL" id="SLWM01000030">
    <property type="protein sequence ID" value="TCO11588.1"/>
    <property type="molecule type" value="Genomic_DNA"/>
</dbReference>
<dbReference type="InterPro" id="IPR010280">
    <property type="entry name" value="U5_MeTrfase_fam"/>
</dbReference>
<keyword evidence="3 4" id="KW-0949">S-adenosyl-L-methionine</keyword>
<feature type="binding site" evidence="4">
    <location>
        <position position="317"/>
    </location>
    <ligand>
        <name>S-adenosyl-L-methionine</name>
        <dbReference type="ChEBI" id="CHEBI:59789"/>
    </ligand>
</feature>
<keyword evidence="2 4" id="KW-0808">Transferase</keyword>
<dbReference type="InterPro" id="IPR012340">
    <property type="entry name" value="NA-bd_OB-fold"/>
</dbReference>
<keyword evidence="7" id="KW-1185">Reference proteome</keyword>
<feature type="binding site" evidence="4">
    <location>
        <position position="220"/>
    </location>
    <ligand>
        <name>S-adenosyl-L-methionine</name>
        <dbReference type="ChEBI" id="CHEBI:59789"/>
    </ligand>
</feature>
<dbReference type="Gene3D" id="2.40.50.140">
    <property type="entry name" value="Nucleic acid-binding proteins"/>
    <property type="match status" value="1"/>
</dbReference>
<feature type="binding site" evidence="4">
    <location>
        <position position="249"/>
    </location>
    <ligand>
        <name>S-adenosyl-L-methionine</name>
        <dbReference type="ChEBI" id="CHEBI:59789"/>
    </ligand>
</feature>
<dbReference type="Pfam" id="PF01938">
    <property type="entry name" value="TRAM"/>
    <property type="match status" value="1"/>
</dbReference>
<dbReference type="InterPro" id="IPR002792">
    <property type="entry name" value="TRAM_dom"/>
</dbReference>
<evidence type="ECO:0000256" key="1">
    <source>
        <dbReference type="ARBA" id="ARBA00022603"/>
    </source>
</evidence>
<organism evidence="6 7">
    <name type="scientific">Kribbella orskensis</name>
    <dbReference type="NCBI Taxonomy" id="2512216"/>
    <lineage>
        <taxon>Bacteria</taxon>
        <taxon>Bacillati</taxon>
        <taxon>Actinomycetota</taxon>
        <taxon>Actinomycetes</taxon>
        <taxon>Propionibacteriales</taxon>
        <taxon>Kribbellaceae</taxon>
        <taxon>Kribbella</taxon>
    </lineage>
</organism>
<feature type="domain" description="TRAM" evidence="5">
    <location>
        <begin position="4"/>
        <end position="62"/>
    </location>
</feature>
<sequence length="389" mass="41701">MTAEEIVGTLLELEVGPVAHGGHCVARYEGQVVFVRHALPGELVHARVTEQNAKYLRADAVQILTPSPHRIEPPCPYAGPGRCGGCDFQHANIVEQRRLKATVVSDTLRRIGGIERNVVMESPGDDGLGWRTRMRYAVVGGRPGMFAHRSHDLVPIDRCLIAHPDTPPVLDQRWPGASSVQAVVSSEGKTAVLTDENSAGRVVEVVRDRRFRVEASGFWQVHPAAPSMLVDAVLAGLEPVAGETALDLYSGVGLFAAFLAEAGCAVLAVEGDRDAVKNARRNLHDLPAVTLEQGDVDKVLNNAAGQGLESVDLVVLDPPRTGAGKAVVRRIAALSPRKIAYVACDPAALARDLKTFGELGYGISSLRAFDLFGMTHHIECVAVLEPRPD</sequence>
<evidence type="ECO:0000256" key="2">
    <source>
        <dbReference type="ARBA" id="ARBA00022679"/>
    </source>
</evidence>
<evidence type="ECO:0000256" key="3">
    <source>
        <dbReference type="ARBA" id="ARBA00022691"/>
    </source>
</evidence>
<dbReference type="PANTHER" id="PTHR11061">
    <property type="entry name" value="RNA M5U METHYLTRANSFERASE"/>
    <property type="match status" value="1"/>
</dbReference>
<protein>
    <submittedName>
        <fullName evidence="6">tRNA/tmRNA/rRNA uracil-C5-methylase (TrmA/RlmC/RlmD family)</fullName>
    </submittedName>
</protein>
<name>A0ABY2B886_9ACTN</name>
<dbReference type="SUPFAM" id="SSF53335">
    <property type="entry name" value="S-adenosyl-L-methionine-dependent methyltransferases"/>
    <property type="match status" value="1"/>
</dbReference>
<dbReference type="PROSITE" id="PS50926">
    <property type="entry name" value="TRAM"/>
    <property type="match status" value="1"/>
</dbReference>
<feature type="binding site" evidence="4">
    <location>
        <position position="270"/>
    </location>
    <ligand>
        <name>S-adenosyl-L-methionine</name>
        <dbReference type="ChEBI" id="CHEBI:59789"/>
    </ligand>
</feature>
<comment type="caution">
    <text evidence="6">The sequence shown here is derived from an EMBL/GenBank/DDBJ whole genome shotgun (WGS) entry which is preliminary data.</text>
</comment>
<dbReference type="Pfam" id="PF05958">
    <property type="entry name" value="tRNA_U5-meth_tr"/>
    <property type="match status" value="1"/>
</dbReference>
<dbReference type="CDD" id="cd02440">
    <property type="entry name" value="AdoMet_MTases"/>
    <property type="match status" value="1"/>
</dbReference>
<evidence type="ECO:0000313" key="6">
    <source>
        <dbReference type="EMBL" id="TCO11588.1"/>
    </source>
</evidence>
<reference evidence="6 7" key="1">
    <citation type="journal article" date="2015" name="Stand. Genomic Sci.">
        <title>Genomic Encyclopedia of Bacterial and Archaeal Type Strains, Phase III: the genomes of soil and plant-associated and newly described type strains.</title>
        <authorList>
            <person name="Whitman W.B."/>
            <person name="Woyke T."/>
            <person name="Klenk H.P."/>
            <person name="Zhou Y."/>
            <person name="Lilburn T.G."/>
            <person name="Beck B.J."/>
            <person name="De Vos P."/>
            <person name="Vandamme P."/>
            <person name="Eisen J.A."/>
            <person name="Garrity G."/>
            <person name="Hugenholtz P."/>
            <person name="Kyrpides N.C."/>
        </authorList>
    </citation>
    <scope>NUCLEOTIDE SEQUENCE [LARGE SCALE GENOMIC DNA]</scope>
    <source>
        <strain evidence="6 7">VKM Ac-2538</strain>
    </source>
</reference>
<evidence type="ECO:0000259" key="5">
    <source>
        <dbReference type="PROSITE" id="PS50926"/>
    </source>
</evidence>
<evidence type="ECO:0000313" key="7">
    <source>
        <dbReference type="Proteomes" id="UP000295818"/>
    </source>
</evidence>
<comment type="similarity">
    <text evidence="4">Belongs to the class I-like SAM-binding methyltransferase superfamily. RNA M5U methyltransferase family.</text>
</comment>
<dbReference type="InterPro" id="IPR029063">
    <property type="entry name" value="SAM-dependent_MTases_sf"/>
</dbReference>